<evidence type="ECO:0000313" key="2">
    <source>
        <dbReference type="EMBL" id="TBW58457.1"/>
    </source>
</evidence>
<keyword evidence="1" id="KW-0812">Transmembrane</keyword>
<feature type="transmembrane region" description="Helical" evidence="1">
    <location>
        <begin position="12"/>
        <end position="36"/>
    </location>
</feature>
<sequence length="233" mass="23407">MRVSARTAQQQGFSLVELMVTLLISLVAIISILSLFQGITRNSVEVKVGASLDGDVQLGLLTAHKLLQGAGFSAAANASSPGYGPDLRLILKAALDKKGGALGGKPVAGASLGAAVEAGTGWALLWRSDGTLEGLYAPATGGLFTLTSTGSATPLTGSNNNWQIGTTLIAPPQVDSANLANSGRVGVTVARSDCQPPGLATAPVNTGRFTVTLAANGYAAGAAQVSTTCLINF</sequence>
<dbReference type="RefSeq" id="WP_131479077.1">
    <property type="nucleotide sequence ID" value="NZ_SJDL01000004.1"/>
</dbReference>
<evidence type="ECO:0000313" key="3">
    <source>
        <dbReference type="Proteomes" id="UP000313645"/>
    </source>
</evidence>
<keyword evidence="3" id="KW-1185">Reference proteome</keyword>
<evidence type="ECO:0008006" key="4">
    <source>
        <dbReference type="Google" id="ProtNLM"/>
    </source>
</evidence>
<keyword evidence="1" id="KW-0472">Membrane</keyword>
<dbReference type="Pfam" id="PF07963">
    <property type="entry name" value="N_methyl"/>
    <property type="match status" value="1"/>
</dbReference>
<evidence type="ECO:0000256" key="1">
    <source>
        <dbReference type="SAM" id="Phobius"/>
    </source>
</evidence>
<name>A0ABY1ZSY1_9GAMM</name>
<reference evidence="2 3" key="1">
    <citation type="submission" date="2019-02" db="EMBL/GenBank/DDBJ databases">
        <title>Marinobacter halodurans sp. nov., a marine bacterium isolated from sea tidal flat.</title>
        <authorList>
            <person name="Yoo Y."/>
            <person name="Lee D.W."/>
            <person name="Kim B.S."/>
            <person name="Kim J.-J."/>
        </authorList>
    </citation>
    <scope>NUCLEOTIDE SEQUENCE [LARGE SCALE GENOMIC DNA]</scope>
    <source>
        <strain evidence="2 3">YJ-S3-2</strain>
    </source>
</reference>
<protein>
    <recommendedName>
        <fullName evidence="4">Prepilin-type N-terminal cleavage/methylation domain-containing protein</fullName>
    </recommendedName>
</protein>
<keyword evidence="1" id="KW-1133">Transmembrane helix</keyword>
<proteinExistence type="predicted"/>
<dbReference type="Proteomes" id="UP000313645">
    <property type="component" value="Unassembled WGS sequence"/>
</dbReference>
<gene>
    <name evidence="2" type="ORF">EZI54_03485</name>
</gene>
<organism evidence="2 3">
    <name type="scientific">Marinobacter halodurans</name>
    <dbReference type="NCBI Taxonomy" id="2528979"/>
    <lineage>
        <taxon>Bacteria</taxon>
        <taxon>Pseudomonadati</taxon>
        <taxon>Pseudomonadota</taxon>
        <taxon>Gammaproteobacteria</taxon>
        <taxon>Pseudomonadales</taxon>
        <taxon>Marinobacteraceae</taxon>
        <taxon>Marinobacter</taxon>
    </lineage>
</organism>
<accession>A0ABY1ZSY1</accession>
<comment type="caution">
    <text evidence="2">The sequence shown here is derived from an EMBL/GenBank/DDBJ whole genome shotgun (WGS) entry which is preliminary data.</text>
</comment>
<dbReference type="InterPro" id="IPR012902">
    <property type="entry name" value="N_methyl_site"/>
</dbReference>
<dbReference type="PROSITE" id="PS00409">
    <property type="entry name" value="PROKAR_NTER_METHYL"/>
    <property type="match status" value="1"/>
</dbReference>
<dbReference type="EMBL" id="SJDL01000004">
    <property type="protein sequence ID" value="TBW58457.1"/>
    <property type="molecule type" value="Genomic_DNA"/>
</dbReference>